<reference evidence="2" key="2">
    <citation type="journal article" date="2014" name="ISME J.">
        <title>Microbial stratification in low pH oxic and suboxic macroscopic growths along an acid mine drainage.</title>
        <authorList>
            <person name="Mendez-Garcia C."/>
            <person name="Mesa V."/>
            <person name="Sprenger R.R."/>
            <person name="Richter M."/>
            <person name="Diez M.S."/>
            <person name="Solano J."/>
            <person name="Bargiela R."/>
            <person name="Golyshina O.V."/>
            <person name="Manteca A."/>
            <person name="Ramos J.L."/>
            <person name="Gallego J.R."/>
            <person name="Llorente I."/>
            <person name="Martins Dos Santos V.A."/>
            <person name="Jensen O.N."/>
            <person name="Pelaez A.I."/>
            <person name="Sanchez J."/>
            <person name="Ferrer M."/>
        </authorList>
    </citation>
    <scope>NUCLEOTIDE SEQUENCE</scope>
</reference>
<evidence type="ECO:0000259" key="1">
    <source>
        <dbReference type="Pfam" id="PF13276"/>
    </source>
</evidence>
<accession>T1BWD6</accession>
<proteinExistence type="predicted"/>
<dbReference type="EMBL" id="AUZX01003342">
    <property type="protein sequence ID" value="EQD74182.1"/>
    <property type="molecule type" value="Genomic_DNA"/>
</dbReference>
<protein>
    <submittedName>
        <fullName evidence="2">Integrase catalytic</fullName>
    </submittedName>
</protein>
<name>T1BWD6_9ZZZZ</name>
<sequence length="92" mass="10327">MEAECANFEIARMARLLEVSRSGYYAWLHRLENPADAKVARNDLEAKILSIHRESNGTYGAPRITAELHDRGEVISKNSVATRMRDLGIEGI</sequence>
<dbReference type="PANTHER" id="PTHR46889:SF4">
    <property type="entry name" value="TRANSPOSASE INSO FOR INSERTION SEQUENCE ELEMENT IS911B-RELATED"/>
    <property type="match status" value="1"/>
</dbReference>
<organism evidence="2">
    <name type="scientific">mine drainage metagenome</name>
    <dbReference type="NCBI Taxonomy" id="410659"/>
    <lineage>
        <taxon>unclassified sequences</taxon>
        <taxon>metagenomes</taxon>
        <taxon>ecological metagenomes</taxon>
    </lineage>
</organism>
<dbReference type="PANTHER" id="PTHR46889">
    <property type="entry name" value="TRANSPOSASE INSF FOR INSERTION SEQUENCE IS3B-RELATED"/>
    <property type="match status" value="1"/>
</dbReference>
<evidence type="ECO:0000313" key="2">
    <source>
        <dbReference type="EMBL" id="EQD74182.1"/>
    </source>
</evidence>
<dbReference type="Pfam" id="PF13276">
    <property type="entry name" value="HTH_21"/>
    <property type="match status" value="1"/>
</dbReference>
<gene>
    <name evidence="2" type="ORF">B1A_04592</name>
</gene>
<feature type="domain" description="HTH-like" evidence="1">
    <location>
        <begin position="43"/>
        <end position="91"/>
    </location>
</feature>
<reference evidence="2" key="1">
    <citation type="submission" date="2013-08" db="EMBL/GenBank/DDBJ databases">
        <authorList>
            <person name="Mendez C."/>
            <person name="Richter M."/>
            <person name="Ferrer M."/>
            <person name="Sanchez J."/>
        </authorList>
    </citation>
    <scope>NUCLEOTIDE SEQUENCE</scope>
</reference>
<comment type="caution">
    <text evidence="2">The sequence shown here is derived from an EMBL/GenBank/DDBJ whole genome shotgun (WGS) entry which is preliminary data.</text>
</comment>
<dbReference type="InterPro" id="IPR050900">
    <property type="entry name" value="Transposase_IS3/IS150/IS904"/>
</dbReference>
<dbReference type="InterPro" id="IPR025948">
    <property type="entry name" value="HTH-like_dom"/>
</dbReference>
<feature type="non-terminal residue" evidence="2">
    <location>
        <position position="92"/>
    </location>
</feature>
<dbReference type="AlphaFoldDB" id="T1BWD6"/>